<proteinExistence type="predicted"/>
<dbReference type="EMBL" id="BMAW01122889">
    <property type="protein sequence ID" value="GFU00940.1"/>
    <property type="molecule type" value="Genomic_DNA"/>
</dbReference>
<gene>
    <name evidence="1" type="ORF">NPIL_549901</name>
</gene>
<protein>
    <submittedName>
        <fullName evidence="1">Uncharacterized protein</fullName>
    </submittedName>
</protein>
<dbReference type="OrthoDB" id="10318376at2759"/>
<organism evidence="1 2">
    <name type="scientific">Nephila pilipes</name>
    <name type="common">Giant wood spider</name>
    <name type="synonym">Nephila maculata</name>
    <dbReference type="NCBI Taxonomy" id="299642"/>
    <lineage>
        <taxon>Eukaryota</taxon>
        <taxon>Metazoa</taxon>
        <taxon>Ecdysozoa</taxon>
        <taxon>Arthropoda</taxon>
        <taxon>Chelicerata</taxon>
        <taxon>Arachnida</taxon>
        <taxon>Araneae</taxon>
        <taxon>Araneomorphae</taxon>
        <taxon>Entelegynae</taxon>
        <taxon>Araneoidea</taxon>
        <taxon>Nephilidae</taxon>
        <taxon>Nephila</taxon>
    </lineage>
</organism>
<reference evidence="1" key="1">
    <citation type="submission" date="2020-08" db="EMBL/GenBank/DDBJ databases">
        <title>Multicomponent nature underlies the extraordinary mechanical properties of spider dragline silk.</title>
        <authorList>
            <person name="Kono N."/>
            <person name="Nakamura H."/>
            <person name="Mori M."/>
            <person name="Yoshida Y."/>
            <person name="Ohtoshi R."/>
            <person name="Malay A.D."/>
            <person name="Moran D.A.P."/>
            <person name="Tomita M."/>
            <person name="Numata K."/>
            <person name="Arakawa K."/>
        </authorList>
    </citation>
    <scope>NUCLEOTIDE SEQUENCE</scope>
</reference>
<evidence type="ECO:0000313" key="2">
    <source>
        <dbReference type="Proteomes" id="UP000887013"/>
    </source>
</evidence>
<name>A0A8X6Q1R5_NEPPI</name>
<comment type="caution">
    <text evidence="1">The sequence shown here is derived from an EMBL/GenBank/DDBJ whole genome shotgun (WGS) entry which is preliminary data.</text>
</comment>
<sequence length="93" mass="10299">MKDFFLLGNQNKSPVYEECGGKNYPPLAKNNRPLPVMRVLSPGDPIRRLCPLLGIDHVAPQGEESPPLHCLELLGPFLLTNVSGVYYTECFDG</sequence>
<evidence type="ECO:0000313" key="1">
    <source>
        <dbReference type="EMBL" id="GFU00940.1"/>
    </source>
</evidence>
<dbReference type="AlphaFoldDB" id="A0A8X6Q1R5"/>
<keyword evidence="2" id="KW-1185">Reference proteome</keyword>
<accession>A0A8X6Q1R5</accession>
<dbReference type="Proteomes" id="UP000887013">
    <property type="component" value="Unassembled WGS sequence"/>
</dbReference>